<reference evidence="1 2" key="1">
    <citation type="journal article" date="2016" name="DNA Res.">
        <title>The draft genome of MD-2 pineapple using hybrid error correction of long reads.</title>
        <authorList>
            <person name="Redwan R.M."/>
            <person name="Saidin A."/>
            <person name="Kumar S.V."/>
        </authorList>
    </citation>
    <scope>NUCLEOTIDE SEQUENCE [LARGE SCALE GENOMIC DNA]</scope>
    <source>
        <strain evidence="2">cv. MD2</strain>
        <tissue evidence="1">Leaf</tissue>
    </source>
</reference>
<dbReference type="Proteomes" id="UP000092600">
    <property type="component" value="Unassembled WGS sequence"/>
</dbReference>
<dbReference type="EMBL" id="LSRQ01004241">
    <property type="protein sequence ID" value="OAY69778.1"/>
    <property type="molecule type" value="Genomic_DNA"/>
</dbReference>
<evidence type="ECO:0000313" key="2">
    <source>
        <dbReference type="Proteomes" id="UP000092600"/>
    </source>
</evidence>
<organism evidence="1 2">
    <name type="scientific">Ananas comosus</name>
    <name type="common">Pineapple</name>
    <name type="synonym">Ananas ananas</name>
    <dbReference type="NCBI Taxonomy" id="4615"/>
    <lineage>
        <taxon>Eukaryota</taxon>
        <taxon>Viridiplantae</taxon>
        <taxon>Streptophyta</taxon>
        <taxon>Embryophyta</taxon>
        <taxon>Tracheophyta</taxon>
        <taxon>Spermatophyta</taxon>
        <taxon>Magnoliopsida</taxon>
        <taxon>Liliopsida</taxon>
        <taxon>Poales</taxon>
        <taxon>Bromeliaceae</taxon>
        <taxon>Bromelioideae</taxon>
        <taxon>Ananas</taxon>
    </lineage>
</organism>
<evidence type="ECO:0000313" key="1">
    <source>
        <dbReference type="EMBL" id="OAY69778.1"/>
    </source>
</evidence>
<name>A0A199UYC3_ANACO</name>
<gene>
    <name evidence="1" type="ORF">ACMD2_22443</name>
</gene>
<protein>
    <submittedName>
        <fullName evidence="1">Uncharacterized protein</fullName>
    </submittedName>
</protein>
<accession>A0A199UYC3</accession>
<proteinExistence type="predicted"/>
<dbReference type="AlphaFoldDB" id="A0A199UYC3"/>
<sequence length="126" mass="13961">MASMRMNTIRQIAVRPDLLPRGCGSCGGDCEGKEEDIEVGERFSNFDEGQLQPTRELVTILLSKIRCHVNDPVLLLHFQYLLSEYLLLLERDGALAMAVAQNIHTSTAQCVPRIIMATLAALEGTF</sequence>
<comment type="caution">
    <text evidence="1">The sequence shown here is derived from an EMBL/GenBank/DDBJ whole genome shotgun (WGS) entry which is preliminary data.</text>
</comment>